<gene>
    <name evidence="3" type="ORF">AVDCRST_MAG94-1568</name>
</gene>
<feature type="coiled-coil region" evidence="1">
    <location>
        <begin position="55"/>
        <end position="82"/>
    </location>
</feature>
<evidence type="ECO:0000256" key="1">
    <source>
        <dbReference type="SAM" id="Coils"/>
    </source>
</evidence>
<evidence type="ECO:0000256" key="2">
    <source>
        <dbReference type="SAM" id="MobiDB-lite"/>
    </source>
</evidence>
<feature type="region of interest" description="Disordered" evidence="2">
    <location>
        <begin position="138"/>
        <end position="228"/>
    </location>
</feature>
<organism evidence="3">
    <name type="scientific">uncultured Leptolyngbya sp</name>
    <dbReference type="NCBI Taxonomy" id="332963"/>
    <lineage>
        <taxon>Bacteria</taxon>
        <taxon>Bacillati</taxon>
        <taxon>Cyanobacteriota</taxon>
        <taxon>Cyanophyceae</taxon>
        <taxon>Leptolyngbyales</taxon>
        <taxon>Leptolyngbyaceae</taxon>
        <taxon>Leptolyngbya group</taxon>
        <taxon>Leptolyngbya</taxon>
        <taxon>environmental samples</taxon>
    </lineage>
</organism>
<feature type="compositionally biased region" description="Basic residues" evidence="2">
    <location>
        <begin position="218"/>
        <end position="228"/>
    </location>
</feature>
<evidence type="ECO:0000313" key="3">
    <source>
        <dbReference type="EMBL" id="CAA9323529.1"/>
    </source>
</evidence>
<dbReference type="EMBL" id="CADCTY010000541">
    <property type="protein sequence ID" value="CAA9323529.1"/>
    <property type="molecule type" value="Genomic_DNA"/>
</dbReference>
<proteinExistence type="predicted"/>
<reference evidence="3" key="1">
    <citation type="submission" date="2020-02" db="EMBL/GenBank/DDBJ databases">
        <authorList>
            <person name="Meier V. D."/>
        </authorList>
    </citation>
    <scope>NUCLEOTIDE SEQUENCE</scope>
    <source>
        <strain evidence="3">AVDCRST_MAG94</strain>
    </source>
</reference>
<protein>
    <submittedName>
        <fullName evidence="3">Uncharacterized protein</fullName>
    </submittedName>
</protein>
<accession>A0A6J4LAC2</accession>
<dbReference type="AlphaFoldDB" id="A0A6J4LAC2"/>
<name>A0A6J4LAC2_9CYAN</name>
<keyword evidence="1" id="KW-0175">Coiled coil</keyword>
<feature type="compositionally biased region" description="Polar residues" evidence="2">
    <location>
        <begin position="148"/>
        <end position="161"/>
    </location>
</feature>
<feature type="compositionally biased region" description="Basic and acidic residues" evidence="2">
    <location>
        <begin position="189"/>
        <end position="198"/>
    </location>
</feature>
<sequence length="228" mass="24815">MQVENKVQEIATTTATTAAQEFLDTLPPEVSQALCLNFLSSLSEDVQADLQAVIHSRLQWSLQALKAELDEQRRQAHCCKAHLAAAVAPAPKSALLAQAELRENASASIEVPAKPKSSTEPQPLPVPAVQACRKHVLVPKSTSRKQAESPSTSTTLADPNPNNDPPSQLELHVMAGVEPSKPAYRRRSKEPQLTREELFQPSSISPNDVAPRSIEAGRRRHRTSIAMC</sequence>